<evidence type="ECO:0000313" key="1">
    <source>
        <dbReference type="EMBL" id="MBD3363996.1"/>
    </source>
</evidence>
<dbReference type="EMBL" id="WJKJ01000066">
    <property type="protein sequence ID" value="MBD3363996.1"/>
    <property type="molecule type" value="Genomic_DNA"/>
</dbReference>
<proteinExistence type="predicted"/>
<name>A0A9D5K9Z3_UNCW3</name>
<sequence length="198" mass="22617">MRLRDWITLGASLVLIITAFVLGMRCSVKPNTHITITDTIRLTAIVRDTLLRWHERVVWKEVKPETVYVHPDTVMPETLWGRWPEAIVSLDYTKGRLDFTSLLPTNLESGKALARQYHYDVGQSFEIRSKGEGFHVRTRRNRPTFNVGVGSELRLWGDSTSVIVVPFAEVSVGWHGLHLGPRLDTRGLHVVLGYRKSF</sequence>
<gene>
    <name evidence="1" type="ORF">GF359_02155</name>
</gene>
<dbReference type="AlphaFoldDB" id="A0A9D5K9Z3"/>
<evidence type="ECO:0000313" key="2">
    <source>
        <dbReference type="Proteomes" id="UP000630660"/>
    </source>
</evidence>
<comment type="caution">
    <text evidence="1">The sequence shown here is derived from an EMBL/GenBank/DDBJ whole genome shotgun (WGS) entry which is preliminary data.</text>
</comment>
<organism evidence="1 2">
    <name type="scientific">candidate division WOR-3 bacterium</name>
    <dbReference type="NCBI Taxonomy" id="2052148"/>
    <lineage>
        <taxon>Bacteria</taxon>
        <taxon>Bacteria division WOR-3</taxon>
    </lineage>
</organism>
<protein>
    <submittedName>
        <fullName evidence="1">Uncharacterized protein</fullName>
    </submittedName>
</protein>
<accession>A0A9D5K9Z3</accession>
<dbReference type="Proteomes" id="UP000630660">
    <property type="component" value="Unassembled WGS sequence"/>
</dbReference>
<reference evidence="1" key="1">
    <citation type="submission" date="2019-11" db="EMBL/GenBank/DDBJ databases">
        <title>Microbial mats filling the niche in hypersaline microbial mats.</title>
        <authorList>
            <person name="Wong H.L."/>
            <person name="Macleod F.I."/>
            <person name="White R.A. III"/>
            <person name="Burns B.P."/>
        </authorList>
    </citation>
    <scope>NUCLEOTIDE SEQUENCE</scope>
    <source>
        <strain evidence="1">Bin_327</strain>
    </source>
</reference>